<dbReference type="AlphaFoldDB" id="A0A0F2LLR7"/>
<sequence length="90" mass="10453">MKGLKATNQINNTLPTGGIKEMGRRAETKFYGLKARTFLLRDNFLYSIFLVILPRKYYGGNIKKRLQDVEKMDSWTLIYGRRKVGLENPP</sequence>
<accession>A0A0F2LLR7</accession>
<dbReference type="EMBL" id="JZWS01000099">
    <property type="protein sequence ID" value="KJR78462.1"/>
    <property type="molecule type" value="Genomic_DNA"/>
</dbReference>
<reference evidence="1" key="1">
    <citation type="submission" date="2015-03" db="EMBL/GenBank/DDBJ databases">
        <title>Metagenome Sequencing of an Archaeal-Dominated Microbial Community from a Hot Spring at the Los Azufres Geothermal Field, Mexico.</title>
        <authorList>
            <person name="Servin-Garciduenas L.E."/>
            <person name="Martinez-Romero E."/>
        </authorList>
    </citation>
    <scope>NUCLEOTIDE SEQUENCE [LARGE SCALE GENOMIC DNA]</scope>
    <source>
        <strain evidence="1">AZ1-454</strain>
    </source>
</reference>
<comment type="caution">
    <text evidence="1">The sequence shown here is derived from an EMBL/GenBank/DDBJ whole genome shotgun (WGS) entry which is preliminary data.</text>
</comment>
<gene>
    <name evidence="1" type="ORF">TQ35_07130</name>
</gene>
<proteinExistence type="predicted"/>
<name>A0A0F2LLR7_9CREN</name>
<protein>
    <submittedName>
        <fullName evidence="1">Uncharacterized protein</fullName>
    </submittedName>
</protein>
<organism evidence="1">
    <name type="scientific">Candidatus Aramenus sulfurataquae</name>
    <dbReference type="NCBI Taxonomy" id="1326980"/>
    <lineage>
        <taxon>Archaea</taxon>
        <taxon>Thermoproteota</taxon>
        <taxon>Thermoprotei</taxon>
        <taxon>Sulfolobales</taxon>
        <taxon>Sulfolobaceae</taxon>
        <taxon>Candidatus Aramenus</taxon>
    </lineage>
</organism>
<evidence type="ECO:0000313" key="1">
    <source>
        <dbReference type="EMBL" id="KJR78462.1"/>
    </source>
</evidence>